<dbReference type="EMBL" id="JAUFPT010000037">
    <property type="protein sequence ID" value="MDN3571527.1"/>
    <property type="molecule type" value="Genomic_DNA"/>
</dbReference>
<dbReference type="SUPFAM" id="SSF50475">
    <property type="entry name" value="FMN-binding split barrel"/>
    <property type="match status" value="1"/>
</dbReference>
<protein>
    <submittedName>
        <fullName evidence="1">FMN-binding negative transcriptional regulator</fullName>
    </submittedName>
</protein>
<evidence type="ECO:0000313" key="2">
    <source>
        <dbReference type="Proteomes" id="UP001244297"/>
    </source>
</evidence>
<dbReference type="PIRSF" id="PIRSF010372">
    <property type="entry name" value="PaiB"/>
    <property type="match status" value="1"/>
</dbReference>
<dbReference type="Proteomes" id="UP001244297">
    <property type="component" value="Unassembled WGS sequence"/>
</dbReference>
<dbReference type="InterPro" id="IPR007396">
    <property type="entry name" value="TR_PAI2-type"/>
</dbReference>
<accession>A0ABT8AP95</accession>
<evidence type="ECO:0000313" key="1">
    <source>
        <dbReference type="EMBL" id="MDN3571527.1"/>
    </source>
</evidence>
<dbReference type="PANTHER" id="PTHR35802:SF1">
    <property type="entry name" value="PROTEASE SYNTHASE AND SPORULATION PROTEIN PAI 2"/>
    <property type="match status" value="1"/>
</dbReference>
<keyword evidence="2" id="KW-1185">Reference proteome</keyword>
<dbReference type="Pfam" id="PF04299">
    <property type="entry name" value="FMN_bind_2"/>
    <property type="match status" value="1"/>
</dbReference>
<dbReference type="Gene3D" id="2.30.110.10">
    <property type="entry name" value="Electron Transport, Fmn-binding Protein, Chain A"/>
    <property type="match status" value="1"/>
</dbReference>
<gene>
    <name evidence="1" type="ORF">QWZ18_12950</name>
</gene>
<dbReference type="PANTHER" id="PTHR35802">
    <property type="entry name" value="PROTEASE SYNTHASE AND SPORULATION PROTEIN PAI 2"/>
    <property type="match status" value="1"/>
</dbReference>
<organism evidence="1 2">
    <name type="scientific">Methylobacterium longum</name>
    <dbReference type="NCBI Taxonomy" id="767694"/>
    <lineage>
        <taxon>Bacteria</taxon>
        <taxon>Pseudomonadati</taxon>
        <taxon>Pseudomonadota</taxon>
        <taxon>Alphaproteobacteria</taxon>
        <taxon>Hyphomicrobiales</taxon>
        <taxon>Methylobacteriaceae</taxon>
        <taxon>Methylobacterium</taxon>
    </lineage>
</organism>
<dbReference type="InterPro" id="IPR012349">
    <property type="entry name" value="Split_barrel_FMN-bd"/>
</dbReference>
<proteinExistence type="predicted"/>
<dbReference type="RefSeq" id="WP_238290079.1">
    <property type="nucleotide sequence ID" value="NZ_BPQS01000020.1"/>
</dbReference>
<sequence length="208" mass="22666">MYQPPHFREDARDAQHALIRTHPLGLLITAGPAGLLANPIPFLLDDVGSYGTLRAHLARANPQGQELAAVEECLIVFQGPQGYVSPGWYASKREHGRVVPTWNYATVHAWGRPRLIEDAAWLGRQIADLTALRETPRADPWAVADAPAPFVTAQVRALVGVEIPISRIEGKWKMSQNRPEADRIGVVAGFRADGEEALAALVSERSGS</sequence>
<name>A0ABT8AP95_9HYPH</name>
<reference evidence="2" key="1">
    <citation type="journal article" date="2019" name="Int. J. Syst. Evol. Microbiol.">
        <title>The Global Catalogue of Microorganisms (GCM) 10K type strain sequencing project: providing services to taxonomists for standard genome sequencing and annotation.</title>
        <authorList>
            <consortium name="The Broad Institute Genomics Platform"/>
            <consortium name="The Broad Institute Genome Sequencing Center for Infectious Disease"/>
            <person name="Wu L."/>
            <person name="Ma J."/>
        </authorList>
    </citation>
    <scope>NUCLEOTIDE SEQUENCE [LARGE SCALE GENOMIC DNA]</scope>
    <source>
        <strain evidence="2">CECT 7806</strain>
    </source>
</reference>
<comment type="caution">
    <text evidence="1">The sequence shown here is derived from an EMBL/GenBank/DDBJ whole genome shotgun (WGS) entry which is preliminary data.</text>
</comment>